<dbReference type="EMBL" id="AP026798">
    <property type="protein sequence ID" value="BDR52833.1"/>
    <property type="molecule type" value="Genomic_DNA"/>
</dbReference>
<proteinExistence type="predicted"/>
<feature type="transmembrane region" description="Helical" evidence="1">
    <location>
        <begin position="112"/>
        <end position="138"/>
    </location>
</feature>
<sequence length="173" mass="18979">MNETSNHDFQPDSNAQAPSKSERAFGYMHIGQRRLPALPVAAVVGVVLAFVVGMLMTWLMPGPDSVSWIRKMLLNAVCSWPVLFALAWVCIVDRESIPEADLRPEENVETHWVNTSAVHAFWATAIAVGPCVVFTINIKTDLPAVSLTLLAVAAFMVLAFLVSYGIERVKDRG</sequence>
<name>A0ABM8B7I5_9BIFI</name>
<evidence type="ECO:0000256" key="1">
    <source>
        <dbReference type="SAM" id="Phobius"/>
    </source>
</evidence>
<protein>
    <recommendedName>
        <fullName evidence="4">Permease</fullName>
    </recommendedName>
</protein>
<evidence type="ECO:0008006" key="4">
    <source>
        <dbReference type="Google" id="ProtNLM"/>
    </source>
</evidence>
<keyword evidence="1" id="KW-0472">Membrane</keyword>
<keyword evidence="1" id="KW-1133">Transmembrane helix</keyword>
<feature type="transmembrane region" description="Helical" evidence="1">
    <location>
        <begin position="144"/>
        <end position="166"/>
    </location>
</feature>
<keyword evidence="1" id="KW-0812">Transmembrane</keyword>
<dbReference type="Proteomes" id="UP001321766">
    <property type="component" value="Chromosome"/>
</dbReference>
<gene>
    <name evidence="2" type="ORF">KIM372_07400</name>
</gene>
<feature type="transmembrane region" description="Helical" evidence="1">
    <location>
        <begin position="72"/>
        <end position="91"/>
    </location>
</feature>
<reference evidence="2 3" key="1">
    <citation type="journal article" date="2023" name="Microbiol. Spectr.">
        <title>Symbiosis of Carpenter Bees with Uncharacterized Lactic Acid Bacteria Showing NAD Auxotrophy.</title>
        <authorList>
            <person name="Kawasaki S."/>
            <person name="Ozawa K."/>
            <person name="Mori T."/>
            <person name="Yamamoto A."/>
            <person name="Ito M."/>
            <person name="Ohkuma M."/>
            <person name="Sakamoto M."/>
            <person name="Matsutani M."/>
        </authorList>
    </citation>
    <scope>NUCLEOTIDE SEQUENCE [LARGE SCALE GENOMIC DNA]</scope>
    <source>
        <strain evidence="2 3">Kim37-2</strain>
    </source>
</reference>
<accession>A0ABM8B7I5</accession>
<keyword evidence="3" id="KW-1185">Reference proteome</keyword>
<evidence type="ECO:0000313" key="3">
    <source>
        <dbReference type="Proteomes" id="UP001321766"/>
    </source>
</evidence>
<evidence type="ECO:0000313" key="2">
    <source>
        <dbReference type="EMBL" id="BDR52833.1"/>
    </source>
</evidence>
<feature type="transmembrane region" description="Helical" evidence="1">
    <location>
        <begin position="37"/>
        <end position="60"/>
    </location>
</feature>
<organism evidence="2 3">
    <name type="scientific">Bombiscardovia nodaiensis</name>
    <dbReference type="NCBI Taxonomy" id="2932181"/>
    <lineage>
        <taxon>Bacteria</taxon>
        <taxon>Bacillati</taxon>
        <taxon>Actinomycetota</taxon>
        <taxon>Actinomycetes</taxon>
        <taxon>Bifidobacteriales</taxon>
        <taxon>Bifidobacteriaceae</taxon>
        <taxon>Bombiscardovia</taxon>
    </lineage>
</organism>